<dbReference type="AlphaFoldDB" id="A0A2N9YI78"/>
<reference evidence="3" key="1">
    <citation type="submission" date="2016-12" db="EMBL/GenBank/DDBJ databases">
        <title>Complete Genome Sequence of Beggiatoa leptomitiformis D-401.</title>
        <authorList>
            <person name="Fomenkov A."/>
            <person name="Vincze T."/>
            <person name="Grabovich M."/>
            <person name="Anton B.P."/>
            <person name="Dubinina G."/>
            <person name="Orlova M."/>
            <person name="Belousova E."/>
            <person name="Roberts R.J."/>
        </authorList>
    </citation>
    <scope>NUCLEOTIDE SEQUENCE [LARGE SCALE GENOMIC DNA]</scope>
    <source>
        <strain evidence="3">D-401</strain>
    </source>
</reference>
<dbReference type="EMBL" id="CP018889">
    <property type="protein sequence ID" value="AUI70232.2"/>
    <property type="molecule type" value="Genomic_DNA"/>
</dbReference>
<gene>
    <name evidence="2" type="ORF">BLE401_17015</name>
</gene>
<evidence type="ECO:0000313" key="3">
    <source>
        <dbReference type="Proteomes" id="UP000234271"/>
    </source>
</evidence>
<evidence type="ECO:0000313" key="2">
    <source>
        <dbReference type="EMBL" id="AUI70232.2"/>
    </source>
</evidence>
<dbReference type="Proteomes" id="UP000234271">
    <property type="component" value="Chromosome"/>
</dbReference>
<organism evidence="2 3">
    <name type="scientific">Beggiatoa leptomitoformis</name>
    <dbReference type="NCBI Taxonomy" id="288004"/>
    <lineage>
        <taxon>Bacteria</taxon>
        <taxon>Pseudomonadati</taxon>
        <taxon>Pseudomonadota</taxon>
        <taxon>Gammaproteobacteria</taxon>
        <taxon>Thiotrichales</taxon>
        <taxon>Thiotrichaceae</taxon>
        <taxon>Beggiatoa</taxon>
    </lineage>
</organism>
<accession>A0A2N9YI78</accession>
<evidence type="ECO:0000256" key="1">
    <source>
        <dbReference type="SAM" id="MobiDB-lite"/>
    </source>
</evidence>
<sequence>MMYILFFLLVSIGVLTIFLYKRKVQRLEQERREKEMWLMQEIAIQQVKKKKAEDAQKATVQSATPPEKPTAKSVPNKKPSI</sequence>
<feature type="region of interest" description="Disordered" evidence="1">
    <location>
        <begin position="55"/>
        <end position="81"/>
    </location>
</feature>
<proteinExistence type="predicted"/>
<dbReference type="STRING" id="288004.AL038_07300"/>
<protein>
    <submittedName>
        <fullName evidence="2">Uncharacterized protein</fullName>
    </submittedName>
</protein>
<keyword evidence="3" id="KW-1185">Reference proteome</keyword>
<name>A0A2N9YI78_9GAMM</name>